<evidence type="ECO:0000313" key="2">
    <source>
        <dbReference type="EMBL" id="GJT98461.1"/>
    </source>
</evidence>
<reference evidence="2" key="2">
    <citation type="submission" date="2022-01" db="EMBL/GenBank/DDBJ databases">
        <authorList>
            <person name="Yamashiro T."/>
            <person name="Shiraishi A."/>
            <person name="Satake H."/>
            <person name="Nakayama K."/>
        </authorList>
    </citation>
    <scope>NUCLEOTIDE SEQUENCE</scope>
</reference>
<feature type="compositionally biased region" description="Basic and acidic residues" evidence="1">
    <location>
        <begin position="175"/>
        <end position="186"/>
    </location>
</feature>
<dbReference type="EMBL" id="BQNB010020677">
    <property type="protein sequence ID" value="GJT98461.1"/>
    <property type="molecule type" value="Genomic_DNA"/>
</dbReference>
<proteinExistence type="predicted"/>
<protein>
    <submittedName>
        <fullName evidence="2">Uncharacterized protein</fullName>
    </submittedName>
</protein>
<comment type="caution">
    <text evidence="2">The sequence shown here is derived from an EMBL/GenBank/DDBJ whole genome shotgun (WGS) entry which is preliminary data.</text>
</comment>
<reference evidence="2" key="1">
    <citation type="journal article" date="2022" name="Int. J. Mol. Sci.">
        <title>Draft Genome of Tanacetum Coccineum: Genomic Comparison of Closely Related Tanacetum-Family Plants.</title>
        <authorList>
            <person name="Yamashiro T."/>
            <person name="Shiraishi A."/>
            <person name="Nakayama K."/>
            <person name="Satake H."/>
        </authorList>
    </citation>
    <scope>NUCLEOTIDE SEQUENCE</scope>
</reference>
<feature type="region of interest" description="Disordered" evidence="1">
    <location>
        <begin position="22"/>
        <end position="59"/>
    </location>
</feature>
<dbReference type="Proteomes" id="UP001151760">
    <property type="component" value="Unassembled WGS sequence"/>
</dbReference>
<feature type="region of interest" description="Disordered" evidence="1">
    <location>
        <begin position="175"/>
        <end position="195"/>
    </location>
</feature>
<accession>A0ABQ5IE96</accession>
<sequence>MDIRSRNSILSYAGCIREMSQSLSSNMPDNSLEQEAATGHSIPRRLDSPTSRATQLPELELTLTPATGRELSQEINNHGVPTLISQAPGPSRKRSRSPSSSSYPDATTFFDGKPASETPELNPEDVTARLEDMEVEIDTLHADAEDKELLISELQDSLAAAENEISILQIRAEDAENRRAEDHEQIQKILARPGL</sequence>
<feature type="compositionally biased region" description="Polar residues" evidence="1">
    <location>
        <begin position="22"/>
        <end position="33"/>
    </location>
</feature>
<name>A0ABQ5IE96_9ASTR</name>
<evidence type="ECO:0000313" key="3">
    <source>
        <dbReference type="Proteomes" id="UP001151760"/>
    </source>
</evidence>
<organism evidence="2 3">
    <name type="scientific">Tanacetum coccineum</name>
    <dbReference type="NCBI Taxonomy" id="301880"/>
    <lineage>
        <taxon>Eukaryota</taxon>
        <taxon>Viridiplantae</taxon>
        <taxon>Streptophyta</taxon>
        <taxon>Embryophyta</taxon>
        <taxon>Tracheophyta</taxon>
        <taxon>Spermatophyta</taxon>
        <taxon>Magnoliopsida</taxon>
        <taxon>eudicotyledons</taxon>
        <taxon>Gunneridae</taxon>
        <taxon>Pentapetalae</taxon>
        <taxon>asterids</taxon>
        <taxon>campanulids</taxon>
        <taxon>Asterales</taxon>
        <taxon>Asteraceae</taxon>
        <taxon>Asteroideae</taxon>
        <taxon>Anthemideae</taxon>
        <taxon>Anthemidinae</taxon>
        <taxon>Tanacetum</taxon>
    </lineage>
</organism>
<gene>
    <name evidence="2" type="ORF">Tco_1093979</name>
</gene>
<evidence type="ECO:0000256" key="1">
    <source>
        <dbReference type="SAM" id="MobiDB-lite"/>
    </source>
</evidence>
<feature type="region of interest" description="Disordered" evidence="1">
    <location>
        <begin position="75"/>
        <end position="121"/>
    </location>
</feature>
<keyword evidence="3" id="KW-1185">Reference proteome</keyword>